<dbReference type="GO" id="GO:0005634">
    <property type="term" value="C:nucleus"/>
    <property type="evidence" value="ECO:0007669"/>
    <property type="project" value="UniProtKB-SubCell"/>
</dbReference>
<sequence length="158" mass="18630">MKKMSFEQRANIKFCFKLGKTFTETFNMMKEVYGVDCLSRARVHKWFKRFQEGREDIKDDDHPGPANTVVTETNIERVREFIKNEPDASLRHMEVELNMSKNSIQRILTDHLHMRTKRSLKRPNGESVQICQVKAEKMSNTIRETNTEMEQTKPAVNH</sequence>
<dbReference type="SUPFAM" id="SSF46689">
    <property type="entry name" value="Homeodomain-like"/>
    <property type="match status" value="1"/>
</dbReference>
<dbReference type="EMBL" id="GAMC01005486">
    <property type="protein sequence ID" value="JAC01070.1"/>
    <property type="molecule type" value="mRNA"/>
</dbReference>
<proteinExistence type="evidence at transcript level"/>
<evidence type="ECO:0000256" key="1">
    <source>
        <dbReference type="ARBA" id="ARBA00004123"/>
    </source>
</evidence>
<name>W8CAR2_CERCA</name>
<dbReference type="Gene3D" id="1.10.10.1450">
    <property type="match status" value="1"/>
</dbReference>
<dbReference type="PANTHER" id="PTHR46060:SF1">
    <property type="entry name" value="MARINER MOS1 TRANSPOSASE-LIKE PROTEIN"/>
    <property type="match status" value="1"/>
</dbReference>
<gene>
    <name evidence="3" type="primary">YK006</name>
</gene>
<feature type="domain" description="Mos1 transposase HTH" evidence="2">
    <location>
        <begin position="9"/>
        <end position="53"/>
    </location>
</feature>
<evidence type="ECO:0000313" key="3">
    <source>
        <dbReference type="EMBL" id="JAC01070.1"/>
    </source>
</evidence>
<organism evidence="3">
    <name type="scientific">Ceratitis capitata</name>
    <name type="common">Mediterranean fruit fly</name>
    <name type="synonym">Tephritis capitata</name>
    <dbReference type="NCBI Taxonomy" id="7213"/>
    <lineage>
        <taxon>Eukaryota</taxon>
        <taxon>Metazoa</taxon>
        <taxon>Ecdysozoa</taxon>
        <taxon>Arthropoda</taxon>
        <taxon>Hexapoda</taxon>
        <taxon>Insecta</taxon>
        <taxon>Pterygota</taxon>
        <taxon>Neoptera</taxon>
        <taxon>Endopterygota</taxon>
        <taxon>Diptera</taxon>
        <taxon>Brachycera</taxon>
        <taxon>Muscomorpha</taxon>
        <taxon>Tephritoidea</taxon>
        <taxon>Tephritidae</taxon>
        <taxon>Ceratitis</taxon>
        <taxon>Ceratitis</taxon>
    </lineage>
</organism>
<comment type="subcellular location">
    <subcellularLocation>
        <location evidence="1">Nucleus</location>
    </subcellularLocation>
</comment>
<protein>
    <recommendedName>
        <fullName evidence="2">Mos1 transposase HTH domain-containing protein</fullName>
    </recommendedName>
</protein>
<dbReference type="AlphaFoldDB" id="W8CAR2"/>
<dbReference type="InterPro" id="IPR041426">
    <property type="entry name" value="Mos1_HTH"/>
</dbReference>
<accession>W8CAR2</accession>
<reference evidence="3" key="2">
    <citation type="journal article" date="2014" name="BMC Genomics">
        <title>A genomic perspective to assessing quality of mass-reared SIT flies used in Mediterranean fruit fly (Ceratitis capitata) eradication in California.</title>
        <authorList>
            <person name="Calla B."/>
            <person name="Hall B."/>
            <person name="Hou S."/>
            <person name="Geib S.M."/>
        </authorList>
    </citation>
    <scope>NUCLEOTIDE SEQUENCE</scope>
</reference>
<dbReference type="Pfam" id="PF17906">
    <property type="entry name" value="HTH_48"/>
    <property type="match status" value="1"/>
</dbReference>
<dbReference type="InterPro" id="IPR009057">
    <property type="entry name" value="Homeodomain-like_sf"/>
</dbReference>
<dbReference type="PANTHER" id="PTHR46060">
    <property type="entry name" value="MARINER MOS1 TRANSPOSASE-LIKE PROTEIN"/>
    <property type="match status" value="1"/>
</dbReference>
<evidence type="ECO:0000259" key="2">
    <source>
        <dbReference type="Pfam" id="PF17906"/>
    </source>
</evidence>
<reference evidence="3" key="1">
    <citation type="submission" date="2013-07" db="EMBL/GenBank/DDBJ databases">
        <authorList>
            <person name="Geib S."/>
        </authorList>
    </citation>
    <scope>NUCLEOTIDE SEQUENCE</scope>
</reference>
<dbReference type="InterPro" id="IPR052709">
    <property type="entry name" value="Transposase-MT_Hybrid"/>
</dbReference>